<dbReference type="RefSeq" id="YP_009639322.1">
    <property type="nucleotide sequence ID" value="NC_042348.1"/>
</dbReference>
<proteinExistence type="predicted"/>
<dbReference type="GeneID" id="40236113"/>
<evidence type="ECO:0000313" key="2">
    <source>
        <dbReference type="Proteomes" id="UP000259847"/>
    </source>
</evidence>
<sequence length="120" mass="12676" precursor="true">MRTQTTPAGTTYHLKTTAEVKGTSAQNAILDAAGEAYEGTDQALVVTSGNEGEEGDGVHSQGSLHYESNGAKAIDLRVWNLENPGAVADQIADTLGEDFDVVFGADVDHQTHIHVERDPA</sequence>
<dbReference type="KEGG" id="vg:40236113"/>
<evidence type="ECO:0000313" key="1">
    <source>
        <dbReference type="EMBL" id="AUO78934.1"/>
    </source>
</evidence>
<reference evidence="1 2" key="1">
    <citation type="submission" date="2017-07" db="EMBL/GenBank/DDBJ databases">
        <title>Characterization of ecologically diverse viruses infecting co-occurring strains of cosmopolitan hyperhalophilic Bacteroidetes.</title>
        <authorList>
            <person name="Villamor J."/>
            <person name="Ramos-Barbero M.D."/>
            <person name="Gonzalez-Torres P."/>
            <person name="Gabaldon T."/>
            <person name="Rollesso-Mora R."/>
            <person name="Meseguer I."/>
            <person name="Martinez-Garcia M."/>
            <person name="Santos F."/>
            <person name="Anton J."/>
        </authorList>
    </citation>
    <scope>NUCLEOTIDE SEQUENCE [LARGE SCALE GENOMIC DNA]</scope>
</reference>
<protein>
    <submittedName>
        <fullName evidence="1">Uncharacterized protein</fullName>
    </submittedName>
</protein>
<organism evidence="1 2">
    <name type="scientific">Salinibacter phage M1EM-1</name>
    <dbReference type="NCBI Taxonomy" id="2681616"/>
    <lineage>
        <taxon>Viruses</taxon>
        <taxon>Duplodnaviria</taxon>
        <taxon>Heunggongvirae</taxon>
        <taxon>Uroviricota</taxon>
        <taxon>Caudoviricetes</taxon>
        <taxon>Holosalinivirus</taxon>
        <taxon>Holosalinivirus M1EM1</taxon>
    </lineage>
</organism>
<keyword evidence="2" id="KW-1185">Reference proteome</keyword>
<dbReference type="Proteomes" id="UP000259847">
    <property type="component" value="Segment"/>
</dbReference>
<dbReference type="EMBL" id="MF580955">
    <property type="protein sequence ID" value="AUO78934.1"/>
    <property type="molecule type" value="Genomic_DNA"/>
</dbReference>
<accession>A0A2I6UG22</accession>
<name>A0A2I6UG22_9CAUD</name>